<accession>A0A1S3YG78</accession>
<dbReference type="STRING" id="4097.A0A1S3YG78"/>
<protein>
    <submittedName>
        <fullName evidence="1">Craniofacial development protein 2-like</fullName>
    </submittedName>
</protein>
<reference evidence="1" key="1">
    <citation type="submission" date="2025-08" db="UniProtKB">
        <authorList>
            <consortium name="RefSeq"/>
        </authorList>
    </citation>
    <scope>IDENTIFICATION</scope>
</reference>
<dbReference type="AlphaFoldDB" id="A0A1S3YG78"/>
<sequence length="292" mass="34039">MPRWMYRHTRRDKLRNEVIRDKVGVALGEDKMWEARLRWYGYVKRMSIDAPVRRCERLAMSRLRRGIGRPRKYWGEVIRQGMTHLQLTEDMTLDRKTWRLRIKILHDRGRGPFSAAAEVPPLQRNITTYSGPFGCWGDDFPQSAAPQDPEQLSSAEMLRNGLWNIGTLTRKSIELERTLQKRKVNIACVQETRWEGSRAGNSDGYKLWYLEGRKGKNGVGILVDRELRESVIESRWVNDRLMAIKLVVGGITLNIINVYAPQTGLDEKVKRCFWEGLDEVVRVVLLTEKLFI</sequence>
<dbReference type="InterPro" id="IPR036691">
    <property type="entry name" value="Endo/exonu/phosph_ase_sf"/>
</dbReference>
<organism evidence="1">
    <name type="scientific">Nicotiana tabacum</name>
    <name type="common">Common tobacco</name>
    <dbReference type="NCBI Taxonomy" id="4097"/>
    <lineage>
        <taxon>Eukaryota</taxon>
        <taxon>Viridiplantae</taxon>
        <taxon>Streptophyta</taxon>
        <taxon>Embryophyta</taxon>
        <taxon>Tracheophyta</taxon>
        <taxon>Spermatophyta</taxon>
        <taxon>Magnoliopsida</taxon>
        <taxon>eudicotyledons</taxon>
        <taxon>Gunneridae</taxon>
        <taxon>Pentapetalae</taxon>
        <taxon>asterids</taxon>
        <taxon>lamiids</taxon>
        <taxon>Solanales</taxon>
        <taxon>Solanaceae</taxon>
        <taxon>Nicotianoideae</taxon>
        <taxon>Nicotianeae</taxon>
        <taxon>Nicotiana</taxon>
    </lineage>
</organism>
<dbReference type="RefSeq" id="XP_016450932.1">
    <property type="nucleotide sequence ID" value="XM_016595446.1"/>
</dbReference>
<dbReference type="PANTHER" id="PTHR46238:SF8">
    <property type="entry name" value="ENDONUCLEASE_EXONUCLEASE_PHOSPHATASE DOMAIN-CONTAINING PROTEIN"/>
    <property type="match status" value="1"/>
</dbReference>
<gene>
    <name evidence="1" type="primary">LOC107775691</name>
</gene>
<dbReference type="OrthoDB" id="1302702at2759"/>
<dbReference type="PANTHER" id="PTHR46238">
    <property type="entry name" value="REVERSE TRANSCRIPTASE DOMAIN-CONTAINING PROTEIN"/>
    <property type="match status" value="1"/>
</dbReference>
<name>A0A1S3YG78_TOBAC</name>
<dbReference type="KEGG" id="nta:107775691"/>
<evidence type="ECO:0000313" key="1">
    <source>
        <dbReference type="RefSeq" id="XP_016450932.1"/>
    </source>
</evidence>
<dbReference type="SUPFAM" id="SSF56219">
    <property type="entry name" value="DNase I-like"/>
    <property type="match status" value="1"/>
</dbReference>
<dbReference type="PaxDb" id="4097-A0A1S3YG78"/>
<proteinExistence type="predicted"/>
<dbReference type="Gene3D" id="3.60.10.10">
    <property type="entry name" value="Endonuclease/exonuclease/phosphatase"/>
    <property type="match status" value="1"/>
</dbReference>